<feature type="transmembrane region" description="Helical" evidence="10">
    <location>
        <begin position="189"/>
        <end position="206"/>
    </location>
</feature>
<dbReference type="InterPro" id="IPR011303">
    <property type="entry name" value="RnfD_bac"/>
</dbReference>
<evidence type="ECO:0000256" key="6">
    <source>
        <dbReference type="ARBA" id="ARBA00022967"/>
    </source>
</evidence>
<keyword evidence="4 10" id="KW-0288">FMN</keyword>
<dbReference type="HAMAP" id="MF_00462">
    <property type="entry name" value="RsxD_RnfD"/>
    <property type="match status" value="1"/>
</dbReference>
<comment type="caution">
    <text evidence="11">The sequence shown here is derived from an EMBL/GenBank/DDBJ whole genome shotgun (WGS) entry which is preliminary data.</text>
</comment>
<dbReference type="GO" id="GO:0055085">
    <property type="term" value="P:transmembrane transport"/>
    <property type="evidence" value="ECO:0007669"/>
    <property type="project" value="InterPro"/>
</dbReference>
<evidence type="ECO:0000256" key="8">
    <source>
        <dbReference type="ARBA" id="ARBA00022989"/>
    </source>
</evidence>
<keyword evidence="10" id="KW-1003">Cell membrane</keyword>
<feature type="transmembrane region" description="Helical" evidence="10">
    <location>
        <begin position="264"/>
        <end position="281"/>
    </location>
</feature>
<comment type="cofactor">
    <cofactor evidence="10">
        <name>FMN</name>
        <dbReference type="ChEBI" id="CHEBI:58210"/>
    </cofactor>
</comment>
<dbReference type="AlphaFoldDB" id="A0A9D1F5N5"/>
<dbReference type="EC" id="7.-.-.-" evidence="10"/>
<dbReference type="EMBL" id="DVIT01000037">
    <property type="protein sequence ID" value="HIS47944.1"/>
    <property type="molecule type" value="Genomic_DNA"/>
</dbReference>
<keyword evidence="1 10" id="KW-0813">Transport</keyword>
<evidence type="ECO:0000313" key="11">
    <source>
        <dbReference type="EMBL" id="HIS47944.1"/>
    </source>
</evidence>
<evidence type="ECO:0000256" key="10">
    <source>
        <dbReference type="HAMAP-Rule" id="MF_00462"/>
    </source>
</evidence>
<comment type="similarity">
    <text evidence="10">Belongs to the NqrB/RnfD family.</text>
</comment>
<reference evidence="11" key="1">
    <citation type="submission" date="2020-10" db="EMBL/GenBank/DDBJ databases">
        <authorList>
            <person name="Gilroy R."/>
        </authorList>
    </citation>
    <scope>NUCLEOTIDE SEQUENCE</scope>
    <source>
        <strain evidence="11">CHK178-757</strain>
    </source>
</reference>
<keyword evidence="3 10" id="KW-0285">Flavoprotein</keyword>
<evidence type="ECO:0000313" key="12">
    <source>
        <dbReference type="Proteomes" id="UP000823927"/>
    </source>
</evidence>
<keyword evidence="6 10" id="KW-1278">Translocase</keyword>
<keyword evidence="7 10" id="KW-0249">Electron transport</keyword>
<feature type="transmembrane region" description="Helical" evidence="10">
    <location>
        <begin position="46"/>
        <end position="63"/>
    </location>
</feature>
<feature type="transmembrane region" description="Helical" evidence="10">
    <location>
        <begin position="93"/>
        <end position="113"/>
    </location>
</feature>
<dbReference type="Proteomes" id="UP000823927">
    <property type="component" value="Unassembled WGS sequence"/>
</dbReference>
<feature type="transmembrane region" description="Helical" evidence="10">
    <location>
        <begin position="237"/>
        <end position="255"/>
    </location>
</feature>
<comment type="function">
    <text evidence="10">Part of a membrane-bound complex that couples electron transfer with translocation of ions across the membrane.</text>
</comment>
<feature type="transmembrane region" description="Helical" evidence="10">
    <location>
        <begin position="21"/>
        <end position="40"/>
    </location>
</feature>
<dbReference type="Pfam" id="PF03116">
    <property type="entry name" value="NQR2_RnfD_RnfE"/>
    <property type="match status" value="1"/>
</dbReference>
<sequence>MDQKLIVSSSPHIGAQTKTRNIMLDVIIALIPALIASVIFFGPRTIAVVCATVAACVLAEYICRKVMKRNNTVGDFSAIVTGMLLSFNLPSGIPIWIAVLGGVIAIVVVKQMFGGLGQNFVNPALAARIILMTSFPTAMTTWPQPMAWLNGSGTDAVSTATPLALISAGNAADVPGYLDLFLGNRGGCLGETCILALLIGGIYLIARKVISPIIPVVYIGVVAIFSALLGQDPLMQILSGGLFLGAFFMATDYVTSPLTNKGKVIYAVGCAIITVMIRTFGSLPEGVSFSIIIMNILTPHIENLTAPKAFGAKKEVPRQ</sequence>
<reference evidence="11" key="2">
    <citation type="journal article" date="2021" name="PeerJ">
        <title>Extensive microbial diversity within the chicken gut microbiome revealed by metagenomics and culture.</title>
        <authorList>
            <person name="Gilroy R."/>
            <person name="Ravi A."/>
            <person name="Getino M."/>
            <person name="Pursley I."/>
            <person name="Horton D.L."/>
            <person name="Alikhan N.F."/>
            <person name="Baker D."/>
            <person name="Gharbi K."/>
            <person name="Hall N."/>
            <person name="Watson M."/>
            <person name="Adriaenssens E.M."/>
            <person name="Foster-Nyarko E."/>
            <person name="Jarju S."/>
            <person name="Secka A."/>
            <person name="Antonio M."/>
            <person name="Oren A."/>
            <person name="Chaudhuri R.R."/>
            <person name="La Ragione R."/>
            <person name="Hildebrand F."/>
            <person name="Pallen M.J."/>
        </authorList>
    </citation>
    <scope>NUCLEOTIDE SEQUENCE</scope>
    <source>
        <strain evidence="11">CHK178-757</strain>
    </source>
</reference>
<gene>
    <name evidence="10" type="primary">rnfD</name>
    <name evidence="11" type="ORF">IAB46_10435</name>
</gene>
<dbReference type="InterPro" id="IPR004338">
    <property type="entry name" value="NqrB/RnfD"/>
</dbReference>
<keyword evidence="5 10" id="KW-0812">Transmembrane</keyword>
<comment type="subunit">
    <text evidence="10">The complex is composed of six subunits: RnfA, RnfB, RnfC, RnfD, RnfE and RnfG.</text>
</comment>
<comment type="subcellular location">
    <subcellularLocation>
        <location evidence="10">Cell membrane</location>
        <topology evidence="10">Multi-pass membrane protein</topology>
    </subcellularLocation>
</comment>
<keyword evidence="2 10" id="KW-0597">Phosphoprotein</keyword>
<dbReference type="PANTHER" id="PTHR30578">
    <property type="entry name" value="ELECTRON TRANSPORT COMPLEX PROTEIN RNFD"/>
    <property type="match status" value="1"/>
</dbReference>
<protein>
    <recommendedName>
        <fullName evidence="10">Ion-translocating oxidoreductase complex subunit D</fullName>
        <ecNumber evidence="10">7.-.-.-</ecNumber>
    </recommendedName>
    <alternativeName>
        <fullName evidence="10">Rnf electron transport complex subunit D</fullName>
    </alternativeName>
</protein>
<evidence type="ECO:0000256" key="5">
    <source>
        <dbReference type="ARBA" id="ARBA00022692"/>
    </source>
</evidence>
<name>A0A9D1F5N5_9FIRM</name>
<proteinExistence type="inferred from homology"/>
<evidence type="ECO:0000256" key="4">
    <source>
        <dbReference type="ARBA" id="ARBA00022643"/>
    </source>
</evidence>
<dbReference type="PANTHER" id="PTHR30578:SF0">
    <property type="entry name" value="ION-TRANSLOCATING OXIDOREDUCTASE COMPLEX SUBUNIT D"/>
    <property type="match status" value="1"/>
</dbReference>
<feature type="modified residue" description="FMN phosphoryl threonine" evidence="10">
    <location>
        <position position="161"/>
    </location>
</feature>
<dbReference type="GO" id="GO:0022900">
    <property type="term" value="P:electron transport chain"/>
    <property type="evidence" value="ECO:0007669"/>
    <property type="project" value="UniProtKB-UniRule"/>
</dbReference>
<accession>A0A9D1F5N5</accession>
<keyword evidence="8 10" id="KW-1133">Transmembrane helix</keyword>
<dbReference type="NCBIfam" id="TIGR01946">
    <property type="entry name" value="rnfD"/>
    <property type="match status" value="1"/>
</dbReference>
<evidence type="ECO:0000256" key="7">
    <source>
        <dbReference type="ARBA" id="ARBA00022982"/>
    </source>
</evidence>
<keyword evidence="9 10" id="KW-0472">Membrane</keyword>
<evidence type="ECO:0000256" key="3">
    <source>
        <dbReference type="ARBA" id="ARBA00022630"/>
    </source>
</evidence>
<dbReference type="GO" id="GO:0005886">
    <property type="term" value="C:plasma membrane"/>
    <property type="evidence" value="ECO:0007669"/>
    <property type="project" value="UniProtKB-SubCell"/>
</dbReference>
<organism evidence="11 12">
    <name type="scientific">Candidatus Scybalocola faecigallinarum</name>
    <dbReference type="NCBI Taxonomy" id="2840941"/>
    <lineage>
        <taxon>Bacteria</taxon>
        <taxon>Bacillati</taxon>
        <taxon>Bacillota</taxon>
        <taxon>Clostridia</taxon>
        <taxon>Lachnospirales</taxon>
        <taxon>Lachnospiraceae</taxon>
        <taxon>Lachnospiraceae incertae sedis</taxon>
        <taxon>Candidatus Scybalocola (ex Gilroy et al. 2021)</taxon>
    </lineage>
</organism>
<evidence type="ECO:0000256" key="1">
    <source>
        <dbReference type="ARBA" id="ARBA00022448"/>
    </source>
</evidence>
<evidence type="ECO:0000256" key="2">
    <source>
        <dbReference type="ARBA" id="ARBA00022553"/>
    </source>
</evidence>
<evidence type="ECO:0000256" key="9">
    <source>
        <dbReference type="ARBA" id="ARBA00023136"/>
    </source>
</evidence>
<feature type="transmembrane region" description="Helical" evidence="10">
    <location>
        <begin position="213"/>
        <end position="231"/>
    </location>
</feature>